<dbReference type="PROSITE" id="PS51186">
    <property type="entry name" value="GNAT"/>
    <property type="match status" value="1"/>
</dbReference>
<dbReference type="GO" id="GO:0016747">
    <property type="term" value="F:acyltransferase activity, transferring groups other than amino-acyl groups"/>
    <property type="evidence" value="ECO:0007669"/>
    <property type="project" value="InterPro"/>
</dbReference>
<proteinExistence type="predicted"/>
<reference evidence="2" key="1">
    <citation type="submission" date="2024-07" db="EMBL/GenBank/DDBJ databases">
        <authorList>
            <person name="Yu S.T."/>
        </authorList>
    </citation>
    <scope>NUCLEOTIDE SEQUENCE</scope>
    <source>
        <strain evidence="2">R35</strain>
    </source>
</reference>
<gene>
    <name evidence="2" type="ORF">AB5J50_32150</name>
</gene>
<dbReference type="Gene3D" id="3.40.630.30">
    <property type="match status" value="1"/>
</dbReference>
<dbReference type="PANTHER" id="PTHR43328:SF1">
    <property type="entry name" value="N-ACETYLTRANSFERASE DOMAIN-CONTAINING PROTEIN"/>
    <property type="match status" value="1"/>
</dbReference>
<protein>
    <submittedName>
        <fullName evidence="2">GNAT family N-acetyltransferase</fullName>
        <ecNumber evidence="2">2.3.-.-</ecNumber>
    </submittedName>
</protein>
<keyword evidence="2" id="KW-0808">Transferase</keyword>
<organism evidence="2">
    <name type="scientific">Streptomyces sp. R35</name>
    <dbReference type="NCBI Taxonomy" id="3238630"/>
    <lineage>
        <taxon>Bacteria</taxon>
        <taxon>Bacillati</taxon>
        <taxon>Actinomycetota</taxon>
        <taxon>Actinomycetes</taxon>
        <taxon>Kitasatosporales</taxon>
        <taxon>Streptomycetaceae</taxon>
        <taxon>Streptomyces</taxon>
    </lineage>
</organism>
<dbReference type="InterPro" id="IPR016181">
    <property type="entry name" value="Acyl_CoA_acyltransferase"/>
</dbReference>
<dbReference type="Pfam" id="PF13302">
    <property type="entry name" value="Acetyltransf_3"/>
    <property type="match status" value="1"/>
</dbReference>
<feature type="domain" description="N-acetyltransferase" evidence="1">
    <location>
        <begin position="5"/>
        <end position="151"/>
    </location>
</feature>
<accession>A0AB39SFR1</accession>
<dbReference type="PANTHER" id="PTHR43328">
    <property type="entry name" value="ACETYLTRANSFERASE-RELATED"/>
    <property type="match status" value="1"/>
</dbReference>
<dbReference type="SUPFAM" id="SSF55729">
    <property type="entry name" value="Acyl-CoA N-acyltransferases (Nat)"/>
    <property type="match status" value="1"/>
</dbReference>
<dbReference type="RefSeq" id="WP_369261687.1">
    <property type="nucleotide sequence ID" value="NZ_CP163440.1"/>
</dbReference>
<dbReference type="EC" id="2.3.-.-" evidence="2"/>
<evidence type="ECO:0000313" key="2">
    <source>
        <dbReference type="EMBL" id="XDQ65108.1"/>
    </source>
</evidence>
<evidence type="ECO:0000259" key="1">
    <source>
        <dbReference type="PROSITE" id="PS51186"/>
    </source>
</evidence>
<dbReference type="AlphaFoldDB" id="A0AB39SFR1"/>
<keyword evidence="2" id="KW-0012">Acyltransferase</keyword>
<dbReference type="InterPro" id="IPR000182">
    <property type="entry name" value="GNAT_dom"/>
</dbReference>
<name>A0AB39SFR1_9ACTN</name>
<dbReference type="EMBL" id="CP163440">
    <property type="protein sequence ID" value="XDQ65108.1"/>
    <property type="molecule type" value="Genomic_DNA"/>
</dbReference>
<sequence>MDEDVRLRDVAEADLEPFYQHQLDPEAVRRSRFPSREREAFMTHWVTRVLGNSTGFVQTVTVDGEPAGNIVAWWEDGQRFIGYWFGRPYWGRGIGTRALALFLPAEKKRPLYAEVFTGNTASIRLLERHGFERSGTVHHGDEEHVMLVLNS</sequence>